<accession>A0A1T5DQI0</accession>
<organism evidence="2 3">
    <name type="scientific">Parabacteroides chartae</name>
    <dbReference type="NCBI Taxonomy" id="1037355"/>
    <lineage>
        <taxon>Bacteria</taxon>
        <taxon>Pseudomonadati</taxon>
        <taxon>Bacteroidota</taxon>
        <taxon>Bacteroidia</taxon>
        <taxon>Bacteroidales</taxon>
        <taxon>Tannerellaceae</taxon>
        <taxon>Parabacteroides</taxon>
    </lineage>
</organism>
<sequence>MKMESGKLYSIQNLFSDNRKIVIPDMQREYCWSDKRHGEDGKTEIVSSFLDSLHDYSQDGSLQLGLIYAYENPENFVYLCDGQQRLTTIYLLLGMLYRRLPDMEVLRRILVSEYEEQDDYEPRLQYAIRESTLYFLRDLAKNYFIEREDCPPSKISTISDWFYKDYLADPTIQNVLSALERIEKKLNDYFPADSVDNKVVQIGDFANFIANNLTVFYFDMRNRKYGEEQFVVINTTGKSLTFSEMIKPYLLGNLEGEILANESEKWEKWEKWFWDNRTKNEHEADKGLQSFLEWYLRIKYGKDDVRLEDLKKEEALNTLKNVDLYFESLKILSGYITAPESKICKLLCSITSSKKYTDENLKEIFRDLTSSGSCQLQHILLPLLAFIVRFDLINAPDEEMIYKVLRRFRKNYFSKDESFKERKHEYVDWRSILKMIEYSDSIEKFLQFDSSNFDEYKDRSKGDWYSDYEQLKNCYRGDELEEIEHWEDHHDFLGDASFIFKSFLDNSEQLVIDSKCYDFDFLKRIYKNFEKLSSLYVEPGKLSKEDNVLFNNYRLFQFFLLNPEVGHLHTQSWIYDGCRFSAKNRNLLSYIEFMKVCASDNMNKVFFEYNSKQIKSLKLFELNEDSSTKQIISAWFSIKVLAANREGKLLSSYDNYGIACYHDINNNRIFKNKDFNIYNLICGYTKKGEVCYAGRDCWDDRSIERFDSFRQTISSSKFDQLKKGNLSEEDTNAIYEKHKEWIDELIAEYN</sequence>
<dbReference type="PANTHER" id="PTHR35149">
    <property type="entry name" value="SLL5132 PROTEIN"/>
    <property type="match status" value="1"/>
</dbReference>
<evidence type="ECO:0000313" key="3">
    <source>
        <dbReference type="Proteomes" id="UP000190852"/>
    </source>
</evidence>
<protein>
    <submittedName>
        <fullName evidence="2">Uncharacterized conserved protein, contains ParB-like and HNH nuclease domains</fullName>
    </submittedName>
</protein>
<dbReference type="AlphaFoldDB" id="A0A1T5DQI0"/>
<name>A0A1T5DQI0_9BACT</name>
<proteinExistence type="predicted"/>
<feature type="domain" description="GmrSD restriction endonucleases N-terminal" evidence="1">
    <location>
        <begin position="11"/>
        <end position="250"/>
    </location>
</feature>
<keyword evidence="3" id="KW-1185">Reference proteome</keyword>
<reference evidence="3" key="1">
    <citation type="submission" date="2017-02" db="EMBL/GenBank/DDBJ databases">
        <authorList>
            <person name="Varghese N."/>
            <person name="Submissions S."/>
        </authorList>
    </citation>
    <scope>NUCLEOTIDE SEQUENCE [LARGE SCALE GENOMIC DNA]</scope>
    <source>
        <strain evidence="3">DSM 24967</strain>
    </source>
</reference>
<dbReference type="InterPro" id="IPR004919">
    <property type="entry name" value="GmrSD_N"/>
</dbReference>
<dbReference type="PANTHER" id="PTHR35149:SF1">
    <property type="entry name" value="DUF5655 DOMAIN-CONTAINING PROTEIN"/>
    <property type="match status" value="1"/>
</dbReference>
<dbReference type="EMBL" id="FUYQ01000020">
    <property type="protein sequence ID" value="SKB73925.1"/>
    <property type="molecule type" value="Genomic_DNA"/>
</dbReference>
<gene>
    <name evidence="2" type="ORF">SAMN05660349_02583</name>
</gene>
<dbReference type="Proteomes" id="UP000190852">
    <property type="component" value="Unassembled WGS sequence"/>
</dbReference>
<evidence type="ECO:0000313" key="2">
    <source>
        <dbReference type="EMBL" id="SKB73925.1"/>
    </source>
</evidence>
<dbReference type="RefSeq" id="WP_079684010.1">
    <property type="nucleotide sequence ID" value="NZ_FUYQ01000020.1"/>
</dbReference>
<dbReference type="Pfam" id="PF03235">
    <property type="entry name" value="GmrSD_N"/>
    <property type="match status" value="1"/>
</dbReference>
<evidence type="ECO:0000259" key="1">
    <source>
        <dbReference type="Pfam" id="PF03235"/>
    </source>
</evidence>